<dbReference type="FunFam" id="2.60.40.10:FF:000155">
    <property type="entry name" value="complement C3 isoform X1"/>
    <property type="match status" value="1"/>
</dbReference>
<name>A0A671NLC0_9TELE</name>
<dbReference type="Pfam" id="PF07703">
    <property type="entry name" value="A2M_BRD"/>
    <property type="match status" value="1"/>
</dbReference>
<dbReference type="InterPro" id="IPR000020">
    <property type="entry name" value="Anaphylatoxin/fibulin"/>
</dbReference>
<dbReference type="Pfam" id="PF07677">
    <property type="entry name" value="A2M_recep"/>
    <property type="match status" value="1"/>
</dbReference>
<keyword evidence="10" id="KW-1185">Reference proteome</keyword>
<dbReference type="Pfam" id="PF01821">
    <property type="entry name" value="ANATO"/>
    <property type="match status" value="1"/>
</dbReference>
<evidence type="ECO:0000313" key="9">
    <source>
        <dbReference type="Ensembl" id="ENSSANP00000046779.1"/>
    </source>
</evidence>
<proteinExistence type="predicted"/>
<dbReference type="PROSITE" id="PS00477">
    <property type="entry name" value="ALPHA_2_MACROGLOBULIN"/>
    <property type="match status" value="1"/>
</dbReference>
<dbReference type="Gene3D" id="2.20.130.20">
    <property type="match status" value="1"/>
</dbReference>
<dbReference type="InterPro" id="IPR018933">
    <property type="entry name" value="Netrin_module_non-TIMP"/>
</dbReference>
<accession>A0A671NLC0</accession>
<dbReference type="InterPro" id="IPR009048">
    <property type="entry name" value="A-macroglobulin_rcpt-bd"/>
</dbReference>
<feature type="domain" description="Anaphylatoxin-like" evidence="7">
    <location>
        <begin position="646"/>
        <end position="681"/>
    </location>
</feature>
<dbReference type="Gene3D" id="2.60.40.10">
    <property type="entry name" value="Immunoglobulins"/>
    <property type="match status" value="2"/>
</dbReference>
<dbReference type="InterPro" id="IPR019742">
    <property type="entry name" value="MacrogloblnA2_CS"/>
</dbReference>
<dbReference type="Ensembl" id="ENSSANT00000049776.1">
    <property type="protein sequence ID" value="ENSSANP00000046779.1"/>
    <property type="gene ID" value="ENSSANG00000023475.1"/>
</dbReference>
<dbReference type="GO" id="GO:0005615">
    <property type="term" value="C:extracellular space"/>
    <property type="evidence" value="ECO:0007669"/>
    <property type="project" value="InterPro"/>
</dbReference>
<dbReference type="Gene3D" id="2.60.40.1930">
    <property type="match status" value="3"/>
</dbReference>
<dbReference type="InterPro" id="IPR008930">
    <property type="entry name" value="Terpenoid_cyclase/PrenylTrfase"/>
</dbReference>
<dbReference type="PANTHER" id="PTHR11412">
    <property type="entry name" value="MACROGLOBULIN / COMPLEMENT"/>
    <property type="match status" value="1"/>
</dbReference>
<dbReference type="Pfam" id="PF00207">
    <property type="entry name" value="A2M"/>
    <property type="match status" value="1"/>
</dbReference>
<dbReference type="CDD" id="cd02896">
    <property type="entry name" value="complement_C3_C4_C5"/>
    <property type="match status" value="1"/>
</dbReference>
<dbReference type="SMART" id="SM00643">
    <property type="entry name" value="C345C"/>
    <property type="match status" value="1"/>
</dbReference>
<dbReference type="Pfam" id="PF17791">
    <property type="entry name" value="MG3"/>
    <property type="match status" value="1"/>
</dbReference>
<comment type="subcellular location">
    <subcellularLocation>
        <location evidence="1">Secreted</location>
    </subcellularLocation>
</comment>
<dbReference type="InterPro" id="IPR047565">
    <property type="entry name" value="Alpha-macroglob_thiol-ester_cl"/>
</dbReference>
<dbReference type="InterPro" id="IPR041425">
    <property type="entry name" value="C3/4/5_MG1"/>
</dbReference>
<dbReference type="PANTHER" id="PTHR11412:SF81">
    <property type="entry name" value="COMPLEMENT C3"/>
    <property type="match status" value="1"/>
</dbReference>
<dbReference type="InterPro" id="IPR013783">
    <property type="entry name" value="Ig-like_fold"/>
</dbReference>
<organism evidence="9 10">
    <name type="scientific">Sinocyclocheilus anshuiensis</name>
    <dbReference type="NCBI Taxonomy" id="1608454"/>
    <lineage>
        <taxon>Eukaryota</taxon>
        <taxon>Metazoa</taxon>
        <taxon>Chordata</taxon>
        <taxon>Craniata</taxon>
        <taxon>Vertebrata</taxon>
        <taxon>Euteleostomi</taxon>
        <taxon>Actinopterygii</taxon>
        <taxon>Neopterygii</taxon>
        <taxon>Teleostei</taxon>
        <taxon>Ostariophysi</taxon>
        <taxon>Cypriniformes</taxon>
        <taxon>Cyprinidae</taxon>
        <taxon>Cyprininae</taxon>
        <taxon>Sinocyclocheilus</taxon>
    </lineage>
</organism>
<dbReference type="SUPFAM" id="SSF49410">
    <property type="entry name" value="Alpha-macroglobulin receptor domain"/>
    <property type="match status" value="1"/>
</dbReference>
<dbReference type="FunFam" id="2.60.40.1930:FF:000008">
    <property type="entry name" value="Complement C3"/>
    <property type="match status" value="1"/>
</dbReference>
<dbReference type="InterPro" id="IPR018081">
    <property type="entry name" value="Anaphylatoxin_comp_syst"/>
</dbReference>
<dbReference type="SUPFAM" id="SSF50242">
    <property type="entry name" value="TIMP-like"/>
    <property type="match status" value="1"/>
</dbReference>
<dbReference type="PRINTS" id="PR00004">
    <property type="entry name" value="ANAPHYLATOXN"/>
</dbReference>
<dbReference type="CDD" id="cd00017">
    <property type="entry name" value="ANATO"/>
    <property type="match status" value="1"/>
</dbReference>
<dbReference type="Gene3D" id="6.20.50.160">
    <property type="match status" value="1"/>
</dbReference>
<dbReference type="SMART" id="SM01360">
    <property type="entry name" value="A2M"/>
    <property type="match status" value="1"/>
</dbReference>
<dbReference type="SMART" id="SM01419">
    <property type="entry name" value="Thiol-ester_cl"/>
    <property type="match status" value="1"/>
</dbReference>
<dbReference type="InterPro" id="IPR036595">
    <property type="entry name" value="A-macroglobulin_rcpt-bd_sf"/>
</dbReference>
<dbReference type="PROSITE" id="PS01178">
    <property type="entry name" value="ANAPHYLATOXIN_2"/>
    <property type="match status" value="1"/>
</dbReference>
<dbReference type="SMART" id="SM01361">
    <property type="entry name" value="A2M_recep"/>
    <property type="match status" value="1"/>
</dbReference>
<evidence type="ECO:0000256" key="5">
    <source>
        <dbReference type="ARBA" id="ARBA00023157"/>
    </source>
</evidence>
<keyword evidence="5" id="KW-1015">Disulfide bond</keyword>
<evidence type="ECO:0000259" key="7">
    <source>
        <dbReference type="PROSITE" id="PS01178"/>
    </source>
</evidence>
<dbReference type="InterPro" id="IPR040839">
    <property type="entry name" value="MG4"/>
</dbReference>
<dbReference type="GO" id="GO:0006956">
    <property type="term" value="P:complement activation"/>
    <property type="evidence" value="ECO:0007669"/>
    <property type="project" value="InterPro"/>
</dbReference>
<sequence length="1519" mass="169542">MEVKLLFLTVVLLSSPLLTLCDPLFVLSAPNLLRVGSSENLFLEAQDYSGGNMNVKIIVKNHPKKNLDILSKFVTLTAVNNFQILTDIKVTDYFSADPLEKQYVYLQAQFLSITLEQVVMLSCQSGYIFVQTDKPIYTPATPMISAIAVFIIISVFLKNPQGITVLSDKIFPVKGMKSGNYIIPEMASSGIWKVVTLFSNTPQKNFTADFEVKEYVLPTFEVKLNLKVDIEAKYLFGQKVDGNVFVVFGVMEDEKKTSIPASLQKVQIVKGEGTAKLTNQMITDTFPNINQLVGRSIYISVSLLTESGSEMVEAERRGIQIVTSPYTIHFKKTPHFFKPGMPFSVSVYITNPDQTPAENVGVEVNPGGVRGQTKANGIAKVTVNTPGGSSTLEITAKTEDPQIKDEKQQAVKKMTAQAYIPRSGSNNYLHIGIDAAELQIGDPMTVYLNTGKSPGFKDQDYTYIILSKGQIVQADRFKRKGQSLVALSLPVTKDMVPSFRFVAYYHVGLSEVVSDSVWVDVKDTCMGKVGQPSQDTADVPTRSVKLQITGDPGAKVGLVVVDKAVQVLNKKRLTQTQIWDDIEKHDTGCTAGGGRDSMGVFTDAGLMFASSTAGGTNTRTVTECPVPAKRKRRSETGQYSGELKQCCFDGMRNNKLGYTCERRATYIVDGAECVKAFLDCCNKMKTSKNLKTEEEEMILARSEDDDEMYYTDSEEIVSRTQFPESWFWDEFELCDTWSCCFKSFCVSVFFLKGICVAEPEEMVVFKSFFIDLKIPYSAVRGEQLEIKAIIHNFTPMNLKKVRVEFMETEDVCSSASKKGKYRTTVSVDKGSSIAVSYVIIPMTLGNHDIEVKAAAFDFSDGVRKPLKVVVRLMGISDCHLWHLFYLIWLFVNEKPILLKADIPADRLPDTPANTFISITGKENTCIAQTVEQAISGDFMGRLIFKPTGCGEQNMYRMTLPLIATHYLDSTNQWDTVGMERRNEAVNHISTGYQGQLNYRKTDGSYAVHIKTPSSTWLTAYVAKVFAMANNLVSIEGNVICSALKWLVLHKQLPDGSFKEESAVISRGMVGGVQGNDADASLTAFVVIAMQEAREICAESVASLPESIRKAVVFLEGRLPQLTNPYAVAMTSYAMANANKLNKAGRSWTVPGQHHHSLEATAYAVPALVKDKDFDKAGEAVHWLNRQQTHYGAYGTTQATIMVFQAVAEYRTQVKDRQTFNLDVELSVAGRSKPVKWAIKRNNAHLTRSDRVRSNTIQSFKMVLCENSFKHREDGAKLQNQLLKSALDLHLHSYKDDKTDATMTILDIGLPTGFEVEESDLKQLSSGKERYIQKYEKNKVLSERGSLILYLNKVSHRETERIVFRMHQMLNVGQLQPAAVTIYEYYSPVARCTKFYHPERKDGAIYRLCKGDLCQCAEGITITLIRQTFLSKEVEGKVIPFLARPGCRGHLGLVKGKSYLIMGRSVDLPELGGSLQYVFGEQTWVEYWPTREESPTPEHRQRYIGITELKNSLLRYGCTL</sequence>
<dbReference type="Pfam" id="PF01759">
    <property type="entry name" value="NTR"/>
    <property type="match status" value="1"/>
</dbReference>
<keyword evidence="2" id="KW-0964">Secreted</keyword>
<dbReference type="InterPro" id="IPR011626">
    <property type="entry name" value="Alpha-macroglobulin_TED"/>
</dbReference>
<feature type="chain" id="PRO_5025592680" evidence="6">
    <location>
        <begin position="22"/>
        <end position="1519"/>
    </location>
</feature>
<dbReference type="InterPro" id="IPR001599">
    <property type="entry name" value="Macroglobln_a2"/>
</dbReference>
<gene>
    <name evidence="9" type="primary">LOC107703742</name>
</gene>
<dbReference type="InterPro" id="IPR001840">
    <property type="entry name" value="Anaphylatoxn_comp_syst_dom"/>
</dbReference>
<dbReference type="InterPro" id="IPR001134">
    <property type="entry name" value="Netrin_domain"/>
</dbReference>
<dbReference type="GO" id="GO:0006954">
    <property type="term" value="P:inflammatory response"/>
    <property type="evidence" value="ECO:0007669"/>
    <property type="project" value="InterPro"/>
</dbReference>
<evidence type="ECO:0000256" key="3">
    <source>
        <dbReference type="ARBA" id="ARBA00022729"/>
    </source>
</evidence>
<reference evidence="9" key="1">
    <citation type="submission" date="2025-08" db="UniProtKB">
        <authorList>
            <consortium name="Ensembl"/>
        </authorList>
    </citation>
    <scope>IDENTIFICATION</scope>
</reference>
<evidence type="ECO:0000256" key="6">
    <source>
        <dbReference type="SAM" id="SignalP"/>
    </source>
</evidence>
<dbReference type="SUPFAM" id="SSF47686">
    <property type="entry name" value="Anaphylotoxins (complement system)"/>
    <property type="match status" value="1"/>
</dbReference>
<evidence type="ECO:0000256" key="2">
    <source>
        <dbReference type="ARBA" id="ARBA00022525"/>
    </source>
</evidence>
<evidence type="ECO:0000313" key="10">
    <source>
        <dbReference type="Proteomes" id="UP000472260"/>
    </source>
</evidence>
<dbReference type="InterPro" id="IPR041555">
    <property type="entry name" value="MG3"/>
</dbReference>
<dbReference type="Gene3D" id="2.60.40.1940">
    <property type="match status" value="1"/>
</dbReference>
<dbReference type="Pfam" id="PF07678">
    <property type="entry name" value="TED_complement"/>
    <property type="match status" value="2"/>
</dbReference>
<dbReference type="Proteomes" id="UP000472260">
    <property type="component" value="Unassembled WGS sequence"/>
</dbReference>
<dbReference type="SMART" id="SM00104">
    <property type="entry name" value="ANATO"/>
    <property type="match status" value="1"/>
</dbReference>
<dbReference type="Gene3D" id="2.60.120.1540">
    <property type="match status" value="1"/>
</dbReference>
<feature type="signal peptide" evidence="6">
    <location>
        <begin position="1"/>
        <end position="21"/>
    </location>
</feature>
<feature type="domain" description="NTR" evidence="8">
    <location>
        <begin position="1391"/>
        <end position="1517"/>
    </location>
</feature>
<dbReference type="Gene3D" id="1.20.91.20">
    <property type="entry name" value="Anaphylotoxins (complement system)"/>
    <property type="match status" value="1"/>
</dbReference>
<evidence type="ECO:0000256" key="4">
    <source>
        <dbReference type="ARBA" id="ARBA00022966"/>
    </source>
</evidence>
<dbReference type="Pfam" id="PF17789">
    <property type="entry name" value="MG4"/>
    <property type="match status" value="1"/>
</dbReference>
<keyword evidence="4" id="KW-0882">Thioester bond</keyword>
<dbReference type="InterPro" id="IPR050473">
    <property type="entry name" value="A2M/Complement_sys"/>
</dbReference>
<evidence type="ECO:0000256" key="1">
    <source>
        <dbReference type="ARBA" id="ARBA00004613"/>
    </source>
</evidence>
<dbReference type="PROSITE" id="PS01177">
    <property type="entry name" value="ANAPHYLATOXIN_1"/>
    <property type="match status" value="1"/>
</dbReference>
<dbReference type="Gene3D" id="1.50.10.20">
    <property type="match status" value="1"/>
</dbReference>
<dbReference type="Gene3D" id="2.60.40.690">
    <property type="entry name" value="Alpha-macroglobulin, receptor-binding domain"/>
    <property type="match status" value="1"/>
</dbReference>
<dbReference type="InterPro" id="IPR008993">
    <property type="entry name" value="TIMP-like_OB-fold"/>
</dbReference>
<evidence type="ECO:0000259" key="8">
    <source>
        <dbReference type="PROSITE" id="PS50189"/>
    </source>
</evidence>
<reference evidence="9" key="2">
    <citation type="submission" date="2025-09" db="UniProtKB">
        <authorList>
            <consortium name="Ensembl"/>
        </authorList>
    </citation>
    <scope>IDENTIFICATION</scope>
</reference>
<dbReference type="GO" id="GO:0004866">
    <property type="term" value="F:endopeptidase inhibitor activity"/>
    <property type="evidence" value="ECO:0007669"/>
    <property type="project" value="InterPro"/>
</dbReference>
<dbReference type="Pfam" id="PF17790">
    <property type="entry name" value="MG1"/>
    <property type="match status" value="1"/>
</dbReference>
<dbReference type="InterPro" id="IPR011625">
    <property type="entry name" value="A2M_N_BRD"/>
</dbReference>
<dbReference type="Gene3D" id="2.40.50.120">
    <property type="match status" value="1"/>
</dbReference>
<dbReference type="FunFam" id="2.60.40.1940:FF:000001">
    <property type="entry name" value="Complement component C3"/>
    <property type="match status" value="1"/>
</dbReference>
<keyword evidence="3 6" id="KW-0732">Signal</keyword>
<dbReference type="SUPFAM" id="SSF48239">
    <property type="entry name" value="Terpenoid cyclases/Protein prenyltransferases"/>
    <property type="match status" value="1"/>
</dbReference>
<protein>
    <submittedName>
        <fullName evidence="9">Complement C3-like</fullName>
    </submittedName>
</protein>
<dbReference type="SMART" id="SM01359">
    <property type="entry name" value="A2M_N_2"/>
    <property type="match status" value="1"/>
</dbReference>
<dbReference type="PROSITE" id="PS50189">
    <property type="entry name" value="NTR"/>
    <property type="match status" value="1"/>
</dbReference>